<dbReference type="AlphaFoldDB" id="A0ABD3HRD9"/>
<sequence>MTAGTYRRTVEDTEEANTHHVAMFGEIHDIHKDDLSEEDEMPDIEEMDVLANFIESHFLRLKMGQLLKAADPALVYRELICFKRTQLHFCTRGQGSASYRLYFCL</sequence>
<proteinExistence type="predicted"/>
<evidence type="ECO:0000313" key="2">
    <source>
        <dbReference type="Proteomes" id="UP001633002"/>
    </source>
</evidence>
<name>A0ABD3HRD9_9MARC</name>
<protein>
    <submittedName>
        <fullName evidence="1">Uncharacterized protein</fullName>
    </submittedName>
</protein>
<comment type="caution">
    <text evidence="1">The sequence shown here is derived from an EMBL/GenBank/DDBJ whole genome shotgun (WGS) entry which is preliminary data.</text>
</comment>
<gene>
    <name evidence="1" type="ORF">R1sor_007761</name>
</gene>
<organism evidence="1 2">
    <name type="scientific">Riccia sorocarpa</name>
    <dbReference type="NCBI Taxonomy" id="122646"/>
    <lineage>
        <taxon>Eukaryota</taxon>
        <taxon>Viridiplantae</taxon>
        <taxon>Streptophyta</taxon>
        <taxon>Embryophyta</taxon>
        <taxon>Marchantiophyta</taxon>
        <taxon>Marchantiopsida</taxon>
        <taxon>Marchantiidae</taxon>
        <taxon>Marchantiales</taxon>
        <taxon>Ricciaceae</taxon>
        <taxon>Riccia</taxon>
    </lineage>
</organism>
<dbReference type="Proteomes" id="UP001633002">
    <property type="component" value="Unassembled WGS sequence"/>
</dbReference>
<keyword evidence="2" id="KW-1185">Reference proteome</keyword>
<reference evidence="1 2" key="1">
    <citation type="submission" date="2024-09" db="EMBL/GenBank/DDBJ databases">
        <title>Chromosome-scale assembly of Riccia sorocarpa.</title>
        <authorList>
            <person name="Paukszto L."/>
        </authorList>
    </citation>
    <scope>NUCLEOTIDE SEQUENCE [LARGE SCALE GENOMIC DNA]</scope>
    <source>
        <strain evidence="1">LP-2024</strain>
        <tissue evidence="1">Aerial parts of the thallus</tissue>
    </source>
</reference>
<dbReference type="EMBL" id="JBJQOH010000003">
    <property type="protein sequence ID" value="KAL3694110.1"/>
    <property type="molecule type" value="Genomic_DNA"/>
</dbReference>
<accession>A0ABD3HRD9</accession>
<evidence type="ECO:0000313" key="1">
    <source>
        <dbReference type="EMBL" id="KAL3694110.1"/>
    </source>
</evidence>